<dbReference type="Pfam" id="PF04542">
    <property type="entry name" value="Sigma70_r2"/>
    <property type="match status" value="1"/>
</dbReference>
<evidence type="ECO:0000256" key="3">
    <source>
        <dbReference type="ARBA" id="ARBA00023082"/>
    </source>
</evidence>
<evidence type="ECO:0000259" key="6">
    <source>
        <dbReference type="Pfam" id="PF08281"/>
    </source>
</evidence>
<feature type="domain" description="RNA polymerase sigma factor 70 region 4 type 2" evidence="6">
    <location>
        <begin position="104"/>
        <end position="155"/>
    </location>
</feature>
<keyword evidence="2" id="KW-0805">Transcription regulation</keyword>
<dbReference type="InterPro" id="IPR013249">
    <property type="entry name" value="RNA_pol_sigma70_r4_t2"/>
</dbReference>
<dbReference type="KEGG" id="vpy:HZI73_18155"/>
<dbReference type="PANTHER" id="PTHR43133:SF51">
    <property type="entry name" value="RNA POLYMERASE SIGMA FACTOR"/>
    <property type="match status" value="1"/>
</dbReference>
<dbReference type="Gene3D" id="1.10.1740.10">
    <property type="match status" value="1"/>
</dbReference>
<dbReference type="GO" id="GO:0006352">
    <property type="term" value="P:DNA-templated transcription initiation"/>
    <property type="evidence" value="ECO:0007669"/>
    <property type="project" value="InterPro"/>
</dbReference>
<keyword evidence="8" id="KW-1185">Reference proteome</keyword>
<dbReference type="PANTHER" id="PTHR43133">
    <property type="entry name" value="RNA POLYMERASE ECF-TYPE SIGMA FACTO"/>
    <property type="match status" value="1"/>
</dbReference>
<organism evidence="7 8">
    <name type="scientific">Vallitalea pronyensis</name>
    <dbReference type="NCBI Taxonomy" id="1348613"/>
    <lineage>
        <taxon>Bacteria</taxon>
        <taxon>Bacillati</taxon>
        <taxon>Bacillota</taxon>
        <taxon>Clostridia</taxon>
        <taxon>Lachnospirales</taxon>
        <taxon>Vallitaleaceae</taxon>
        <taxon>Vallitalea</taxon>
    </lineage>
</organism>
<evidence type="ECO:0000313" key="8">
    <source>
        <dbReference type="Proteomes" id="UP000683246"/>
    </source>
</evidence>
<dbReference type="AlphaFoldDB" id="A0A8J8MMQ7"/>
<accession>A0A8J8MMQ7</accession>
<feature type="domain" description="RNA polymerase sigma-70 region 2" evidence="5">
    <location>
        <begin position="17"/>
        <end position="73"/>
    </location>
</feature>
<comment type="similarity">
    <text evidence="1">Belongs to the sigma-70 factor family. ECF subfamily.</text>
</comment>
<evidence type="ECO:0000256" key="1">
    <source>
        <dbReference type="ARBA" id="ARBA00010641"/>
    </source>
</evidence>
<dbReference type="InterPro" id="IPR007627">
    <property type="entry name" value="RNA_pol_sigma70_r2"/>
</dbReference>
<keyword evidence="3" id="KW-0731">Sigma factor</keyword>
<evidence type="ECO:0000256" key="2">
    <source>
        <dbReference type="ARBA" id="ARBA00023015"/>
    </source>
</evidence>
<gene>
    <name evidence="7" type="ORF">HZI73_18155</name>
</gene>
<dbReference type="InterPro" id="IPR036388">
    <property type="entry name" value="WH-like_DNA-bd_sf"/>
</dbReference>
<dbReference type="SUPFAM" id="SSF88659">
    <property type="entry name" value="Sigma3 and sigma4 domains of RNA polymerase sigma factors"/>
    <property type="match status" value="1"/>
</dbReference>
<dbReference type="InterPro" id="IPR013325">
    <property type="entry name" value="RNA_pol_sigma_r2"/>
</dbReference>
<protein>
    <submittedName>
        <fullName evidence="7">Sigma-70 family RNA polymerase sigma factor</fullName>
    </submittedName>
</protein>
<dbReference type="Pfam" id="PF08281">
    <property type="entry name" value="Sigma70_r4_2"/>
    <property type="match status" value="1"/>
</dbReference>
<dbReference type="Proteomes" id="UP000683246">
    <property type="component" value="Chromosome"/>
</dbReference>
<dbReference type="CDD" id="cd06171">
    <property type="entry name" value="Sigma70_r4"/>
    <property type="match status" value="1"/>
</dbReference>
<dbReference type="NCBIfam" id="TIGR02937">
    <property type="entry name" value="sigma70-ECF"/>
    <property type="match status" value="1"/>
</dbReference>
<dbReference type="GO" id="GO:0003677">
    <property type="term" value="F:DNA binding"/>
    <property type="evidence" value="ECO:0007669"/>
    <property type="project" value="InterPro"/>
</dbReference>
<dbReference type="SUPFAM" id="SSF88946">
    <property type="entry name" value="Sigma2 domain of RNA polymerase sigma factors"/>
    <property type="match status" value="1"/>
</dbReference>
<dbReference type="RefSeq" id="WP_246552208.1">
    <property type="nucleotide sequence ID" value="NZ_CP058649.1"/>
</dbReference>
<proteinExistence type="inferred from homology"/>
<dbReference type="EMBL" id="CP058649">
    <property type="protein sequence ID" value="QUI24098.1"/>
    <property type="molecule type" value="Genomic_DNA"/>
</dbReference>
<evidence type="ECO:0000256" key="4">
    <source>
        <dbReference type="ARBA" id="ARBA00023163"/>
    </source>
</evidence>
<keyword evidence="4" id="KW-0804">Transcription</keyword>
<reference evidence="7" key="1">
    <citation type="submission" date="2020-07" db="EMBL/GenBank/DDBJ databases">
        <title>Vallitalea pronyensis genome.</title>
        <authorList>
            <person name="Postec A."/>
        </authorList>
    </citation>
    <scope>NUCLEOTIDE SEQUENCE</scope>
    <source>
        <strain evidence="7">FatNI3</strain>
    </source>
</reference>
<dbReference type="Gene3D" id="1.10.10.10">
    <property type="entry name" value="Winged helix-like DNA-binding domain superfamily/Winged helix DNA-binding domain"/>
    <property type="match status" value="1"/>
</dbReference>
<dbReference type="InterPro" id="IPR013324">
    <property type="entry name" value="RNA_pol_sigma_r3/r4-like"/>
</dbReference>
<sequence>MPHLSLRTDDDVDYILNKYADTVYKIAYSQTKDKYHAEDVFQEVFLRLIKKKPVFDSENHLKAWLIRVTINCSKSIFLSSYFKKRTVLHEDIIDTKNTITQKSELYEAVLALPKKYSRVIYLHYYEGYSVKEIAELLTIKEATVKTHLLRGRKQLKRVLGGRTNLE</sequence>
<evidence type="ECO:0000313" key="7">
    <source>
        <dbReference type="EMBL" id="QUI24098.1"/>
    </source>
</evidence>
<evidence type="ECO:0000259" key="5">
    <source>
        <dbReference type="Pfam" id="PF04542"/>
    </source>
</evidence>
<dbReference type="GO" id="GO:0016987">
    <property type="term" value="F:sigma factor activity"/>
    <property type="evidence" value="ECO:0007669"/>
    <property type="project" value="UniProtKB-KW"/>
</dbReference>
<dbReference type="InterPro" id="IPR039425">
    <property type="entry name" value="RNA_pol_sigma-70-like"/>
</dbReference>
<dbReference type="InterPro" id="IPR014284">
    <property type="entry name" value="RNA_pol_sigma-70_dom"/>
</dbReference>
<name>A0A8J8MMQ7_9FIRM</name>